<dbReference type="HOGENOM" id="CLU_1901843_0_0_2"/>
<dbReference type="PaxDb" id="572546-Arcpr_1492"/>
<evidence type="ECO:0000313" key="1">
    <source>
        <dbReference type="EMBL" id="ADB58539.1"/>
    </source>
</evidence>
<organism evidence="1 2">
    <name type="scientific">Archaeoglobus profundus (strain DSM 5631 / JCM 9629 / NBRC 100127 / Av18)</name>
    <dbReference type="NCBI Taxonomy" id="572546"/>
    <lineage>
        <taxon>Archaea</taxon>
        <taxon>Methanobacteriati</taxon>
        <taxon>Methanobacteriota</taxon>
        <taxon>Archaeoglobi</taxon>
        <taxon>Archaeoglobales</taxon>
        <taxon>Archaeoglobaceae</taxon>
        <taxon>Archaeoglobus</taxon>
    </lineage>
</organism>
<dbReference type="RefSeq" id="WP_012940875.1">
    <property type="nucleotide sequence ID" value="NC_013741.1"/>
</dbReference>
<dbReference type="GeneID" id="8740182"/>
<dbReference type="eggNOG" id="ENOG502N57P">
    <property type="taxonomic scope" value="Archaea"/>
</dbReference>
<dbReference type="AlphaFoldDB" id="D2REJ5"/>
<dbReference type="EMBL" id="CP001857">
    <property type="protein sequence ID" value="ADB58539.1"/>
    <property type="molecule type" value="Genomic_DNA"/>
</dbReference>
<sequence>MAEGAVELRIKDVSIFIDGNEVEGVLEFAFTPKDSENVKPVKDWTKKTVAVSITEDNDYEGEVTLLASSKNNAQLMNIASAKKAVQVVITSKDPNVTGFNSITLDQTYFFFPEAKPEAENPKLTWKFWGTGFKME</sequence>
<accession>D2REJ5</accession>
<keyword evidence="2" id="KW-1185">Reference proteome</keyword>
<protein>
    <submittedName>
        <fullName evidence="1">Uncharacterized protein</fullName>
    </submittedName>
</protein>
<dbReference type="STRING" id="572546.Arcpr_1492"/>
<proteinExistence type="predicted"/>
<reference evidence="1 2" key="1">
    <citation type="journal article" date="2010" name="Stand. Genomic Sci.">
        <title>Complete genome sequence of Archaeoglobus profundus type strain (AV18).</title>
        <authorList>
            <person name="von Jan M."/>
            <person name="Lapidus A."/>
            <person name="Del Rio T.G."/>
            <person name="Copeland A."/>
            <person name="Tice H."/>
            <person name="Cheng J.F."/>
            <person name="Lucas S."/>
            <person name="Chen F."/>
            <person name="Nolan M."/>
            <person name="Goodwin L."/>
            <person name="Han C."/>
            <person name="Pitluck S."/>
            <person name="Liolios K."/>
            <person name="Ivanova N."/>
            <person name="Mavromatis K."/>
            <person name="Ovchinnikova G."/>
            <person name="Chertkov O."/>
            <person name="Pati A."/>
            <person name="Chen A."/>
            <person name="Palaniappan K."/>
            <person name="Land M."/>
            <person name="Hauser L."/>
            <person name="Chang Y.J."/>
            <person name="Jeffries C.D."/>
            <person name="Saunders E."/>
            <person name="Brettin T."/>
            <person name="Detter J.C."/>
            <person name="Chain P."/>
            <person name="Eichinger K."/>
            <person name="Huber H."/>
            <person name="Spring S."/>
            <person name="Rohde M."/>
            <person name="Goker M."/>
            <person name="Wirth R."/>
            <person name="Woyke T."/>
            <person name="Bristow J."/>
            <person name="Eisen J.A."/>
            <person name="Markowitz V."/>
            <person name="Hugenholtz P."/>
            <person name="Kyrpides N.C."/>
            <person name="Klenk H.P."/>
        </authorList>
    </citation>
    <scope>NUCLEOTIDE SEQUENCE [LARGE SCALE GENOMIC DNA]</scope>
    <source>
        <strain evidence="2">DSM 5631 / JCM 9629 / NBRC 100127 / Av18</strain>
    </source>
</reference>
<gene>
    <name evidence="1" type="ordered locus">Arcpr_1492</name>
</gene>
<evidence type="ECO:0000313" key="2">
    <source>
        <dbReference type="Proteomes" id="UP000001901"/>
    </source>
</evidence>
<dbReference type="Proteomes" id="UP000001901">
    <property type="component" value="Chromosome"/>
</dbReference>
<dbReference type="KEGG" id="apo:Arcpr_1492"/>
<name>D2REJ5_ARCPA</name>